<reference evidence="4 5" key="1">
    <citation type="submission" date="2024-03" db="EMBL/GenBank/DDBJ databases">
        <title>Aureococcus anophagefferens CCMP1851 and Kratosvirus quantuckense: Draft genome of a second virus-susceptible host strain in the model system.</title>
        <authorList>
            <person name="Chase E."/>
            <person name="Truchon A.R."/>
            <person name="Schepens W."/>
            <person name="Wilhelm S.W."/>
        </authorList>
    </citation>
    <scope>NUCLEOTIDE SEQUENCE [LARGE SCALE GENOMIC DNA]</scope>
    <source>
        <strain evidence="4 5">CCMP1851</strain>
    </source>
</reference>
<dbReference type="SUPFAM" id="SSF46565">
    <property type="entry name" value="Chaperone J-domain"/>
    <property type="match status" value="1"/>
</dbReference>
<feature type="compositionally biased region" description="Low complexity" evidence="1">
    <location>
        <begin position="506"/>
        <end position="524"/>
    </location>
</feature>
<evidence type="ECO:0000256" key="2">
    <source>
        <dbReference type="SAM" id="Phobius"/>
    </source>
</evidence>
<protein>
    <recommendedName>
        <fullName evidence="3">J domain-containing protein</fullName>
    </recommendedName>
</protein>
<keyword evidence="5" id="KW-1185">Reference proteome</keyword>
<feature type="compositionally biased region" description="Basic and acidic residues" evidence="1">
    <location>
        <begin position="455"/>
        <end position="471"/>
    </location>
</feature>
<dbReference type="Pfam" id="PF00226">
    <property type="entry name" value="DnaJ"/>
    <property type="match status" value="1"/>
</dbReference>
<feature type="transmembrane region" description="Helical" evidence="2">
    <location>
        <begin position="868"/>
        <end position="886"/>
    </location>
</feature>
<sequence>MSLAAARAVLKVERSSSGEDVKKAYKKLALKHHPDKGGSADEFRKVNEAMEMCMDHLYEPASFSRSGLAAPDRRPGAGETSWADVKVYWTPGARGFGPMPMPYGPPPPLTRLPLAYFRDLLAGRVREAALAETADLDYLIVDARSEDERTATGEATLSSLGDIRLRVAIATLPPEACLDGSGDVVLPWVHTLADWANRKEARRLSETAKAALRAAESANDRGALVVVVSQTGSAIKHDRGDDEVAAEFLRNAQVLLAPAREGVDRTRSANRVKAPRVLEGGFAKWRRDLAGAAGAAPRERWRVKSGGAIARADVAMDSPVVCELRPGEIVALAELDDASPRVATSACGKQRCKIILPIVGWITLSRVELPGAQRAGTLPPDLWGAYAPRRRPDAEPLQWEKNAARRFGATSALDLRRKRETRETAADLRERARAAAEPPKPPPKKQWWETATPAEEEKWEPAPRAGQDKRAKFPTSKPHISARRAPPPVAPDLDDDDPIEMPPLASPFVPSSPASSPRATAPAPRARPTPSSAPPPHSSSDSDEPAPPAPKQRSTSRWAIHKPEGWVPKSQRTPEAASPPPRKQKHPISPQATTPVPPRSFAAFMKSRKPGETPTTPKSRTVRLLESDRKRRPESLASQIVVAGAYTMASKIPTWAGAASFAVPIAVAYAADKASSRCETCLAVELGILCHLLHRLARVAAAPEGVLGEFGPLCAALAAIFFKPAWESTSTIAAVTLVGALLAAEVWRAGFADGSAREGAHDTWLTLCGAAWTYALYESPVAALLVLLPLCTIIRQDLVESINELKPVALRFGVVPGGLAAYMAATGGLVPTATALAAGVGAPELRGRAAALVAAAAFRLKKRGASALYQNVALAQLVVVPGAYALVAEPDFAFAAVVAVAVAGAVVATELLDVAESKSDVLLVLALALVLVGPALQTSAIFGGAAPVAKPAAYQAKTTTTYAPPPPPPPEPEAAYAQAPQSGEDDDDDE</sequence>
<feature type="transmembrane region" description="Helical" evidence="2">
    <location>
        <begin position="921"/>
        <end position="942"/>
    </location>
</feature>
<dbReference type="Proteomes" id="UP001363151">
    <property type="component" value="Unassembled WGS sequence"/>
</dbReference>
<evidence type="ECO:0000259" key="3">
    <source>
        <dbReference type="PROSITE" id="PS50076"/>
    </source>
</evidence>
<organism evidence="4 5">
    <name type="scientific">Aureococcus anophagefferens</name>
    <name type="common">Harmful bloom alga</name>
    <dbReference type="NCBI Taxonomy" id="44056"/>
    <lineage>
        <taxon>Eukaryota</taxon>
        <taxon>Sar</taxon>
        <taxon>Stramenopiles</taxon>
        <taxon>Ochrophyta</taxon>
        <taxon>Pelagophyceae</taxon>
        <taxon>Pelagomonadales</taxon>
        <taxon>Pelagomonadaceae</taxon>
        <taxon>Aureococcus</taxon>
    </lineage>
</organism>
<name>A0ABR1G6J7_AURAN</name>
<feature type="compositionally biased region" description="Basic and acidic residues" evidence="1">
    <location>
        <begin position="414"/>
        <end position="434"/>
    </location>
</feature>
<dbReference type="InterPro" id="IPR036869">
    <property type="entry name" value="J_dom_sf"/>
</dbReference>
<accession>A0ABR1G6J7</accession>
<keyword evidence="2" id="KW-0812">Transmembrane</keyword>
<dbReference type="EMBL" id="JBBJCI010000087">
    <property type="protein sequence ID" value="KAK7248734.1"/>
    <property type="molecule type" value="Genomic_DNA"/>
</dbReference>
<keyword evidence="2" id="KW-0472">Membrane</keyword>
<dbReference type="InterPro" id="IPR001623">
    <property type="entry name" value="DnaJ_domain"/>
</dbReference>
<feature type="region of interest" description="Disordered" evidence="1">
    <location>
        <begin position="410"/>
        <end position="630"/>
    </location>
</feature>
<comment type="caution">
    <text evidence="4">The sequence shown here is derived from an EMBL/GenBank/DDBJ whole genome shotgun (WGS) entry which is preliminary data.</text>
</comment>
<feature type="domain" description="J" evidence="3">
    <location>
        <begin position="5"/>
        <end position="67"/>
    </location>
</feature>
<dbReference type="PROSITE" id="PS50076">
    <property type="entry name" value="DNAJ_2"/>
    <property type="match status" value="1"/>
</dbReference>
<gene>
    <name evidence="4" type="ORF">SO694_000402116</name>
</gene>
<feature type="transmembrane region" description="Helical" evidence="2">
    <location>
        <begin position="892"/>
        <end position="909"/>
    </location>
</feature>
<proteinExistence type="predicted"/>
<dbReference type="Gene3D" id="1.10.287.110">
    <property type="entry name" value="DnaJ domain"/>
    <property type="match status" value="1"/>
</dbReference>
<evidence type="ECO:0000313" key="5">
    <source>
        <dbReference type="Proteomes" id="UP001363151"/>
    </source>
</evidence>
<keyword evidence="2" id="KW-1133">Transmembrane helix</keyword>
<feature type="region of interest" description="Disordered" evidence="1">
    <location>
        <begin position="956"/>
        <end position="990"/>
    </location>
</feature>
<feature type="compositionally biased region" description="Pro residues" evidence="1">
    <location>
        <begin position="963"/>
        <end position="972"/>
    </location>
</feature>
<dbReference type="SMART" id="SM00271">
    <property type="entry name" value="DnaJ"/>
    <property type="match status" value="1"/>
</dbReference>
<evidence type="ECO:0000256" key="1">
    <source>
        <dbReference type="SAM" id="MobiDB-lite"/>
    </source>
</evidence>
<evidence type="ECO:0000313" key="4">
    <source>
        <dbReference type="EMBL" id="KAK7248734.1"/>
    </source>
</evidence>
<feature type="compositionally biased region" description="Pro residues" evidence="1">
    <location>
        <begin position="525"/>
        <end position="537"/>
    </location>
</feature>
<dbReference type="PRINTS" id="PR00625">
    <property type="entry name" value="JDOMAIN"/>
</dbReference>